<keyword evidence="2" id="KW-1133">Transmembrane helix</keyword>
<evidence type="ECO:0000313" key="4">
    <source>
        <dbReference type="Proteomes" id="UP001057375"/>
    </source>
</evidence>
<accession>A0ABQ5KWJ4</accession>
<keyword evidence="4" id="KW-1185">Reference proteome</keyword>
<feature type="region of interest" description="Disordered" evidence="1">
    <location>
        <begin position="515"/>
        <end position="572"/>
    </location>
</feature>
<evidence type="ECO:0000256" key="2">
    <source>
        <dbReference type="SAM" id="Phobius"/>
    </source>
</evidence>
<feature type="region of interest" description="Disordered" evidence="1">
    <location>
        <begin position="463"/>
        <end position="485"/>
    </location>
</feature>
<gene>
    <name evidence="3" type="ORF">ADUPG1_009700</name>
</gene>
<evidence type="ECO:0000313" key="3">
    <source>
        <dbReference type="EMBL" id="GKT36799.1"/>
    </source>
</evidence>
<sequence length="800" mass="90392">MVKSRFLPTISSKPFHSSSLVCSYSHKGSLPSSSTLFSPYSVILVDYENGGVVHHSFAPVVASSFFGAPLLSSIYHDIGIYHPLCDLEEGINTILANGGVVHHSFAPVVASSFFGAPLLSSIYHDIGIYHPLCDLEEGINTILAVWSMQRRFSFDMAYSLAPFDENYRIFPWIMNDMARDKQCVKDWRKKDPDVTDLFRQKIHHRTGIMRKVSTLSWYEFILRSIYYTQEVGNAKRDTCLSLGNHLAQSLRSFIVDMSTNAKGCGWSKDTSFHPLPNVYGDKVYHVGSLPSGDILSKYFRVGMYSRNSIKSCGTSEGFSIISHEGTKPSPTGTTTSPYARHFLKTIYKKMVEKKEIGIVSIHDDAERICRGSSDRSDVVSDDIGCHFDLDERTKSDILTVESGEALDYIDPLSPLSSSIHDHSDCDTIPQSHSGQHSNISLSQCSLFGSKEYIYDKARNLTTPSSDGIKEYGSEGRMGESSSHSIPISGMISEIYSEEIDSSLYQKRHQVDWWDSSESSHNQMQTDSDSSHRISEKGYQTKNRNRSSKSSTRKSFSSKKEHGTGGGKRANRFKHSDHEYIASLVYFHSESSGNESVSTELRNKKPNYIPLQSIGDTSLIHKPEYVFSVKLQRWIKTQEFIVRNGVDFWESTNGAIISLRIKINHSDTTKKKVDKINFITDKLMEAIAKAEKECKHLFHHCLKKSKRHSLPPLLWMFENVRIYLEIEGPLLTSVEMSTFFSHIQSNPFEFPLVSCLAEHDRCKVLVGWSEPKDYLAISILLCLWLIVEILFTLFQLCDSIV</sequence>
<reference evidence="3" key="1">
    <citation type="submission" date="2022-03" db="EMBL/GenBank/DDBJ databases">
        <title>Draft genome sequence of Aduncisulcus paluster, a free-living microaerophilic Fornicata.</title>
        <authorList>
            <person name="Yuyama I."/>
            <person name="Kume K."/>
            <person name="Tamura T."/>
            <person name="Inagaki Y."/>
            <person name="Hashimoto T."/>
        </authorList>
    </citation>
    <scope>NUCLEOTIDE SEQUENCE</scope>
    <source>
        <strain evidence="3">NY0171</strain>
    </source>
</reference>
<organism evidence="3 4">
    <name type="scientific">Aduncisulcus paluster</name>
    <dbReference type="NCBI Taxonomy" id="2918883"/>
    <lineage>
        <taxon>Eukaryota</taxon>
        <taxon>Metamonada</taxon>
        <taxon>Carpediemonas-like organisms</taxon>
        <taxon>Aduncisulcus</taxon>
    </lineage>
</organism>
<feature type="transmembrane region" description="Helical" evidence="2">
    <location>
        <begin position="773"/>
        <end position="793"/>
    </location>
</feature>
<keyword evidence="2" id="KW-0472">Membrane</keyword>
<feature type="compositionally biased region" description="Polar residues" evidence="1">
    <location>
        <begin position="515"/>
        <end position="527"/>
    </location>
</feature>
<name>A0ABQ5KWJ4_9EUKA</name>
<dbReference type="EMBL" id="BQXS01011303">
    <property type="protein sequence ID" value="GKT36799.1"/>
    <property type="molecule type" value="Genomic_DNA"/>
</dbReference>
<dbReference type="Proteomes" id="UP001057375">
    <property type="component" value="Unassembled WGS sequence"/>
</dbReference>
<feature type="compositionally biased region" description="Basic and acidic residues" evidence="1">
    <location>
        <begin position="467"/>
        <end position="477"/>
    </location>
</feature>
<comment type="caution">
    <text evidence="3">The sequence shown here is derived from an EMBL/GenBank/DDBJ whole genome shotgun (WGS) entry which is preliminary data.</text>
</comment>
<evidence type="ECO:0000256" key="1">
    <source>
        <dbReference type="SAM" id="MobiDB-lite"/>
    </source>
</evidence>
<protein>
    <submittedName>
        <fullName evidence="3">Uncharacterized protein</fullName>
    </submittedName>
</protein>
<keyword evidence="2" id="KW-0812">Transmembrane</keyword>
<proteinExistence type="predicted"/>